<dbReference type="PANTHER" id="PTHR31689:SF0">
    <property type="entry name" value="DIAMINOPIMELATE EPIMERASE"/>
    <property type="match status" value="1"/>
</dbReference>
<dbReference type="EMBL" id="AP007255">
    <property type="protein sequence ID" value="BAE49019.1"/>
    <property type="molecule type" value="Genomic_DNA"/>
</dbReference>
<feature type="active site" description="Proton donor" evidence="8">
    <location>
        <position position="95"/>
    </location>
</feature>
<feature type="binding site" evidence="8">
    <location>
        <position position="86"/>
    </location>
    <ligand>
        <name>substrate</name>
    </ligand>
</feature>
<comment type="catalytic activity">
    <reaction evidence="7 8">
        <text>(2S,6S)-2,6-diaminopimelate = meso-2,6-diaminopimelate</text>
        <dbReference type="Rhea" id="RHEA:15393"/>
        <dbReference type="ChEBI" id="CHEBI:57609"/>
        <dbReference type="ChEBI" id="CHEBI:57791"/>
        <dbReference type="EC" id="5.1.1.7"/>
    </reaction>
</comment>
<dbReference type="GO" id="GO:0009089">
    <property type="term" value="P:lysine biosynthetic process via diaminopimelate"/>
    <property type="evidence" value="ECO:0007669"/>
    <property type="project" value="UniProtKB-UniRule"/>
</dbReference>
<evidence type="ECO:0000256" key="3">
    <source>
        <dbReference type="ARBA" id="ARBA00013080"/>
    </source>
</evidence>
<proteinExistence type="inferred from homology"/>
<feature type="binding site" evidence="8">
    <location>
        <begin position="232"/>
        <end position="233"/>
    </location>
    <ligand>
        <name>substrate</name>
    </ligand>
</feature>
<evidence type="ECO:0000256" key="9">
    <source>
        <dbReference type="PROSITE-ProRule" id="PRU10125"/>
    </source>
</evidence>
<dbReference type="SUPFAM" id="SSF54506">
    <property type="entry name" value="Diaminopimelate epimerase-like"/>
    <property type="match status" value="2"/>
</dbReference>
<sequence>MWSKTWTQMPAAPYNAIMSDRAWPFLKMHGLGNDFVVLDARARALDLTPERVRAIASRGTGVGCDQLVVMTQATDPCADATMLIYNADGSEVAACGNASRCVAWLLMKEIAADKVVFQTKAGLLDAESRGPHQVAVDMGPARLDWREIPLAEAVDTLHLGISAGPLADPVGVSMGNPHAVFFVDDAEAVNLAQLGRGLEHHALFPERANIEVAQVLTPPDAEMGRIRMRVWERGAGITMACGTGACATLVAAARRGLSPRKAEIILDGGTLTIEWLKDGHVLMTGPVAVAFTGTLDSSLLP</sequence>
<dbReference type="Pfam" id="PF01678">
    <property type="entry name" value="DAP_epimerase"/>
    <property type="match status" value="2"/>
</dbReference>
<organism evidence="10 11">
    <name type="scientific">Paramagnetospirillum magneticum (strain ATCC 700264 / AMB-1)</name>
    <name type="common">Magnetospirillum magneticum</name>
    <dbReference type="NCBI Taxonomy" id="342108"/>
    <lineage>
        <taxon>Bacteria</taxon>
        <taxon>Pseudomonadati</taxon>
        <taxon>Pseudomonadota</taxon>
        <taxon>Alphaproteobacteria</taxon>
        <taxon>Rhodospirillales</taxon>
        <taxon>Magnetospirillaceae</taxon>
        <taxon>Paramagnetospirillum</taxon>
    </lineage>
</organism>
<name>Q2WAV6_PARM1</name>
<dbReference type="EC" id="5.1.1.7" evidence="3 8"/>
<evidence type="ECO:0000256" key="6">
    <source>
        <dbReference type="ARBA" id="ARBA00023235"/>
    </source>
</evidence>
<dbReference type="HOGENOM" id="CLU_053306_1_0_5"/>
<protein>
    <recommendedName>
        <fullName evidence="3 8">Diaminopimelate epimerase</fullName>
        <shortName evidence="8">DAP epimerase</shortName>
        <ecNumber evidence="3 8">5.1.1.7</ecNumber>
    </recommendedName>
    <alternativeName>
        <fullName evidence="8">PLP-independent amino acid racemase</fullName>
    </alternativeName>
</protein>
<comment type="subcellular location">
    <subcellularLocation>
        <location evidence="8">Cytoplasm</location>
    </subcellularLocation>
</comment>
<keyword evidence="11" id="KW-1185">Reference proteome</keyword>
<dbReference type="GO" id="GO:0008837">
    <property type="term" value="F:diaminopimelate epimerase activity"/>
    <property type="evidence" value="ECO:0007669"/>
    <property type="project" value="UniProtKB-UniRule"/>
</dbReference>
<accession>Q2WAV6</accession>
<dbReference type="STRING" id="342108.amb0215"/>
<dbReference type="UniPathway" id="UPA00034">
    <property type="reaction ID" value="UER00025"/>
</dbReference>
<evidence type="ECO:0000313" key="11">
    <source>
        <dbReference type="Proteomes" id="UP000007058"/>
    </source>
</evidence>
<feature type="binding site" evidence="8">
    <location>
        <begin position="96"/>
        <end position="97"/>
    </location>
    <ligand>
        <name>substrate</name>
    </ligand>
</feature>
<dbReference type="Proteomes" id="UP000007058">
    <property type="component" value="Chromosome"/>
</dbReference>
<feature type="binding site" evidence="8">
    <location>
        <position position="33"/>
    </location>
    <ligand>
        <name>substrate</name>
    </ligand>
</feature>
<evidence type="ECO:0000256" key="4">
    <source>
        <dbReference type="ARBA" id="ARBA00022605"/>
    </source>
</evidence>
<feature type="site" description="Could be important to modulate the pK values of the two catalytic cysteine residues" evidence="8">
    <location>
        <position position="232"/>
    </location>
</feature>
<comment type="subunit">
    <text evidence="8">Homodimer.</text>
</comment>
<dbReference type="GO" id="GO:0005829">
    <property type="term" value="C:cytosol"/>
    <property type="evidence" value="ECO:0007669"/>
    <property type="project" value="TreeGrafter"/>
</dbReference>
<dbReference type="HAMAP" id="MF_00197">
    <property type="entry name" value="DAP_epimerase"/>
    <property type="match status" value="1"/>
</dbReference>
<feature type="binding site" evidence="8">
    <location>
        <begin position="242"/>
        <end position="243"/>
    </location>
    <ligand>
        <name>substrate</name>
    </ligand>
</feature>
<dbReference type="InterPro" id="IPR018510">
    <property type="entry name" value="DAP_epimerase_AS"/>
</dbReference>
<dbReference type="PROSITE" id="PS01326">
    <property type="entry name" value="DAP_EPIMERASE"/>
    <property type="match status" value="1"/>
</dbReference>
<dbReference type="KEGG" id="mag:amb0215"/>
<keyword evidence="8" id="KW-0963">Cytoplasm</keyword>
<evidence type="ECO:0000256" key="8">
    <source>
        <dbReference type="HAMAP-Rule" id="MF_00197"/>
    </source>
</evidence>
<feature type="binding site" evidence="8">
    <location>
        <position position="66"/>
    </location>
    <ligand>
        <name>substrate</name>
    </ligand>
</feature>
<evidence type="ECO:0000256" key="5">
    <source>
        <dbReference type="ARBA" id="ARBA00023154"/>
    </source>
</evidence>
<comment type="similarity">
    <text evidence="2 8">Belongs to the diaminopimelate epimerase family.</text>
</comment>
<reference evidence="10 11" key="1">
    <citation type="journal article" date="2005" name="DNA Res.">
        <title>Complete genome sequence of the facultative anaerobic magnetotactic bacterium Magnetospirillum sp. strain AMB-1.</title>
        <authorList>
            <person name="Matsunaga T."/>
            <person name="Okamura Y."/>
            <person name="Fukuda Y."/>
            <person name="Wahyudi A.T."/>
            <person name="Murase Y."/>
            <person name="Takeyama H."/>
        </authorList>
    </citation>
    <scope>NUCLEOTIDE SEQUENCE [LARGE SCALE GENOMIC DNA]</scope>
    <source>
        <strain evidence="11">ATCC 700264 / AMB-1</strain>
    </source>
</reference>
<evidence type="ECO:0000256" key="7">
    <source>
        <dbReference type="ARBA" id="ARBA00051712"/>
    </source>
</evidence>
<evidence type="ECO:0000256" key="1">
    <source>
        <dbReference type="ARBA" id="ARBA00005196"/>
    </source>
</evidence>
<keyword evidence="4 8" id="KW-0028">Amino-acid biosynthesis</keyword>
<gene>
    <name evidence="8" type="primary">dapF</name>
    <name evidence="10" type="ordered locus">amb0215</name>
</gene>
<feature type="binding site" evidence="8">
    <location>
        <position position="209"/>
    </location>
    <ligand>
        <name>substrate</name>
    </ligand>
</feature>
<keyword evidence="5 8" id="KW-0457">Lysine biosynthesis</keyword>
<dbReference type="NCBIfam" id="TIGR00652">
    <property type="entry name" value="DapF"/>
    <property type="match status" value="1"/>
</dbReference>
<dbReference type="InterPro" id="IPR001653">
    <property type="entry name" value="DAP_epimerase_DapF"/>
</dbReference>
<dbReference type="AlphaFoldDB" id="Q2WAV6"/>
<feature type="site" description="Could be important to modulate the pK values of the two catalytic cysteine residues" evidence="8">
    <location>
        <position position="178"/>
    </location>
</feature>
<evidence type="ECO:0000256" key="2">
    <source>
        <dbReference type="ARBA" id="ARBA00010219"/>
    </source>
</evidence>
<comment type="function">
    <text evidence="8">Catalyzes the stereoinversion of LL-2,6-diaminopimelate (L,L-DAP) to meso-diaminopimelate (meso-DAP), a precursor of L-lysine and an essential component of the bacterial peptidoglycan.</text>
</comment>
<keyword evidence="6 8" id="KW-0413">Isomerase</keyword>
<evidence type="ECO:0000313" key="10">
    <source>
        <dbReference type="EMBL" id="BAE49019.1"/>
    </source>
</evidence>
<dbReference type="Gene3D" id="3.10.310.10">
    <property type="entry name" value="Diaminopimelate Epimerase, Chain A, domain 1"/>
    <property type="match status" value="2"/>
</dbReference>
<feature type="active site" evidence="9">
    <location>
        <position position="95"/>
    </location>
</feature>
<feature type="active site" description="Proton acceptor" evidence="8">
    <location>
        <position position="241"/>
    </location>
</feature>
<dbReference type="PANTHER" id="PTHR31689">
    <property type="entry name" value="DIAMINOPIMELATE EPIMERASE, CHLOROPLASTIC"/>
    <property type="match status" value="1"/>
</dbReference>
<comment type="pathway">
    <text evidence="1 8">Amino-acid biosynthesis; L-lysine biosynthesis via DAP pathway; DL-2,6-diaminopimelate from LL-2,6-diaminopimelate: step 1/1.</text>
</comment>
<feature type="binding site" evidence="8">
    <location>
        <position position="176"/>
    </location>
    <ligand>
        <name>substrate</name>
    </ligand>
</feature>